<keyword evidence="2" id="KW-1185">Reference proteome</keyword>
<name>A0ABR3MYE6_9TELE</name>
<dbReference type="Proteomes" id="UP001558613">
    <property type="component" value="Unassembled WGS sequence"/>
</dbReference>
<organism evidence="1 2">
    <name type="scientific">Cirrhinus molitorella</name>
    <name type="common">mud carp</name>
    <dbReference type="NCBI Taxonomy" id="172907"/>
    <lineage>
        <taxon>Eukaryota</taxon>
        <taxon>Metazoa</taxon>
        <taxon>Chordata</taxon>
        <taxon>Craniata</taxon>
        <taxon>Vertebrata</taxon>
        <taxon>Euteleostomi</taxon>
        <taxon>Actinopterygii</taxon>
        <taxon>Neopterygii</taxon>
        <taxon>Teleostei</taxon>
        <taxon>Ostariophysi</taxon>
        <taxon>Cypriniformes</taxon>
        <taxon>Cyprinidae</taxon>
        <taxon>Labeoninae</taxon>
        <taxon>Labeonini</taxon>
        <taxon>Cirrhinus</taxon>
    </lineage>
</organism>
<proteinExistence type="predicted"/>
<protein>
    <submittedName>
        <fullName evidence="1">Uncharacterized protein</fullName>
    </submittedName>
</protein>
<reference evidence="1 2" key="1">
    <citation type="submission" date="2023-09" db="EMBL/GenBank/DDBJ databases">
        <authorList>
            <person name="Wang M."/>
        </authorList>
    </citation>
    <scope>NUCLEOTIDE SEQUENCE [LARGE SCALE GENOMIC DNA]</scope>
    <source>
        <strain evidence="1">GT-2023</strain>
        <tissue evidence="1">Liver</tissue>
    </source>
</reference>
<evidence type="ECO:0000313" key="1">
    <source>
        <dbReference type="EMBL" id="KAL1269664.1"/>
    </source>
</evidence>
<sequence length="162" mass="18242">MSSHVFIGEEFNPHLRGGKQLSWLKRSDFSTVLQRRNRLPLQMERCQKAGYQEIKGAAILQLSLNYMLQLMCVIKSCQHPDQPSTATVAQPMLKAEVLHQGQSPRFVLLNLCANVYKLPACDGHNGSGVNAQRSSLHTRAQRSLSTGHLRLYLAVEGNLKWF</sequence>
<gene>
    <name evidence="1" type="ORF">QQF64_031953</name>
</gene>
<comment type="caution">
    <text evidence="1">The sequence shown here is derived from an EMBL/GenBank/DDBJ whole genome shotgun (WGS) entry which is preliminary data.</text>
</comment>
<dbReference type="EMBL" id="JAYMGO010000008">
    <property type="protein sequence ID" value="KAL1269664.1"/>
    <property type="molecule type" value="Genomic_DNA"/>
</dbReference>
<evidence type="ECO:0000313" key="2">
    <source>
        <dbReference type="Proteomes" id="UP001558613"/>
    </source>
</evidence>
<accession>A0ABR3MYE6</accession>